<feature type="compositionally biased region" description="Polar residues" evidence="1">
    <location>
        <begin position="13"/>
        <end position="24"/>
    </location>
</feature>
<feature type="region of interest" description="Disordered" evidence="1">
    <location>
        <begin position="1"/>
        <end position="24"/>
    </location>
</feature>
<dbReference type="AlphaFoldDB" id="A0A1L9S730"/>
<keyword evidence="3" id="KW-1185">Reference proteome</keyword>
<evidence type="ECO:0000256" key="1">
    <source>
        <dbReference type="SAM" id="MobiDB-lite"/>
    </source>
</evidence>
<dbReference type="Proteomes" id="UP000184188">
    <property type="component" value="Unassembled WGS sequence"/>
</dbReference>
<dbReference type="GeneID" id="34610611"/>
<accession>A0A1L9S730</accession>
<feature type="non-terminal residue" evidence="2">
    <location>
        <position position="1"/>
    </location>
</feature>
<organism evidence="2 3">
    <name type="scientific">Penicilliopsis zonata CBS 506.65</name>
    <dbReference type="NCBI Taxonomy" id="1073090"/>
    <lineage>
        <taxon>Eukaryota</taxon>
        <taxon>Fungi</taxon>
        <taxon>Dikarya</taxon>
        <taxon>Ascomycota</taxon>
        <taxon>Pezizomycotina</taxon>
        <taxon>Eurotiomycetes</taxon>
        <taxon>Eurotiomycetidae</taxon>
        <taxon>Eurotiales</taxon>
        <taxon>Aspergillaceae</taxon>
        <taxon>Penicilliopsis</taxon>
    </lineage>
</organism>
<dbReference type="VEuPathDB" id="FungiDB:ASPZODRAFT_136840"/>
<reference evidence="3" key="1">
    <citation type="journal article" date="2017" name="Genome Biol.">
        <title>Comparative genomics reveals high biological diversity and specific adaptations in the industrially and medically important fungal genus Aspergillus.</title>
        <authorList>
            <person name="de Vries R.P."/>
            <person name="Riley R."/>
            <person name="Wiebenga A."/>
            <person name="Aguilar-Osorio G."/>
            <person name="Amillis S."/>
            <person name="Uchima C.A."/>
            <person name="Anderluh G."/>
            <person name="Asadollahi M."/>
            <person name="Askin M."/>
            <person name="Barry K."/>
            <person name="Battaglia E."/>
            <person name="Bayram O."/>
            <person name="Benocci T."/>
            <person name="Braus-Stromeyer S.A."/>
            <person name="Caldana C."/>
            <person name="Canovas D."/>
            <person name="Cerqueira G.C."/>
            <person name="Chen F."/>
            <person name="Chen W."/>
            <person name="Choi C."/>
            <person name="Clum A."/>
            <person name="Dos Santos R.A."/>
            <person name="Damasio A.R."/>
            <person name="Diallinas G."/>
            <person name="Emri T."/>
            <person name="Fekete E."/>
            <person name="Flipphi M."/>
            <person name="Freyberg S."/>
            <person name="Gallo A."/>
            <person name="Gournas C."/>
            <person name="Habgood R."/>
            <person name="Hainaut M."/>
            <person name="Harispe M.L."/>
            <person name="Henrissat B."/>
            <person name="Hilden K.S."/>
            <person name="Hope R."/>
            <person name="Hossain A."/>
            <person name="Karabika E."/>
            <person name="Karaffa L."/>
            <person name="Karanyi Z."/>
            <person name="Krasevec N."/>
            <person name="Kuo A."/>
            <person name="Kusch H."/>
            <person name="LaButti K."/>
            <person name="Lagendijk E.L."/>
            <person name="Lapidus A."/>
            <person name="Levasseur A."/>
            <person name="Lindquist E."/>
            <person name="Lipzen A."/>
            <person name="Logrieco A.F."/>
            <person name="MacCabe A."/>
            <person name="Maekelae M.R."/>
            <person name="Malavazi I."/>
            <person name="Melin P."/>
            <person name="Meyer V."/>
            <person name="Mielnichuk N."/>
            <person name="Miskei M."/>
            <person name="Molnar A.P."/>
            <person name="Mule G."/>
            <person name="Ngan C.Y."/>
            <person name="Orejas M."/>
            <person name="Orosz E."/>
            <person name="Ouedraogo J.P."/>
            <person name="Overkamp K.M."/>
            <person name="Park H.-S."/>
            <person name="Perrone G."/>
            <person name="Piumi F."/>
            <person name="Punt P.J."/>
            <person name="Ram A.F."/>
            <person name="Ramon A."/>
            <person name="Rauscher S."/>
            <person name="Record E."/>
            <person name="Riano-Pachon D.M."/>
            <person name="Robert V."/>
            <person name="Roehrig J."/>
            <person name="Ruller R."/>
            <person name="Salamov A."/>
            <person name="Salih N.S."/>
            <person name="Samson R.A."/>
            <person name="Sandor E."/>
            <person name="Sanguinetti M."/>
            <person name="Schuetze T."/>
            <person name="Sepcic K."/>
            <person name="Shelest E."/>
            <person name="Sherlock G."/>
            <person name="Sophianopoulou V."/>
            <person name="Squina F.M."/>
            <person name="Sun H."/>
            <person name="Susca A."/>
            <person name="Todd R.B."/>
            <person name="Tsang A."/>
            <person name="Unkles S.E."/>
            <person name="van de Wiele N."/>
            <person name="van Rossen-Uffink D."/>
            <person name="Oliveira J.V."/>
            <person name="Vesth T.C."/>
            <person name="Visser J."/>
            <person name="Yu J.-H."/>
            <person name="Zhou M."/>
            <person name="Andersen M.R."/>
            <person name="Archer D.B."/>
            <person name="Baker S.E."/>
            <person name="Benoit I."/>
            <person name="Brakhage A.A."/>
            <person name="Braus G.H."/>
            <person name="Fischer R."/>
            <person name="Frisvad J.C."/>
            <person name="Goldman G.H."/>
            <person name="Houbraken J."/>
            <person name="Oakley B."/>
            <person name="Pocsi I."/>
            <person name="Scazzocchio C."/>
            <person name="Seiboth B."/>
            <person name="vanKuyk P.A."/>
            <person name="Wortman J."/>
            <person name="Dyer P.S."/>
            <person name="Grigoriev I.V."/>
        </authorList>
    </citation>
    <scope>NUCLEOTIDE SEQUENCE [LARGE SCALE GENOMIC DNA]</scope>
    <source>
        <strain evidence="3">CBS 506.65</strain>
    </source>
</reference>
<dbReference type="EMBL" id="KV878355">
    <property type="protein sequence ID" value="OJJ42965.1"/>
    <property type="molecule type" value="Genomic_DNA"/>
</dbReference>
<proteinExistence type="predicted"/>
<sequence length="84" mass="9397">AFRPLPPPPTTLQRHSNVTKPQTTQPRITVRSWYLQQFKSLYHPKETFIMAPDHTCSCGASCQCPAGGCKCPVCLSLAHPECYH</sequence>
<gene>
    <name evidence="2" type="ORF">ASPZODRAFT_136840</name>
</gene>
<protein>
    <submittedName>
        <fullName evidence="2">Uncharacterized protein</fullName>
    </submittedName>
</protein>
<evidence type="ECO:0000313" key="2">
    <source>
        <dbReference type="EMBL" id="OJJ42965.1"/>
    </source>
</evidence>
<evidence type="ECO:0000313" key="3">
    <source>
        <dbReference type="Proteomes" id="UP000184188"/>
    </source>
</evidence>
<dbReference type="OrthoDB" id="4526612at2759"/>
<feature type="compositionally biased region" description="Pro residues" evidence="1">
    <location>
        <begin position="1"/>
        <end position="10"/>
    </location>
</feature>
<dbReference type="RefSeq" id="XP_022577475.1">
    <property type="nucleotide sequence ID" value="XM_022724146.1"/>
</dbReference>
<name>A0A1L9S730_9EURO</name>